<accession>A0A2U3KV90</accession>
<sequence length="408" mass="42804">MKKVKKIAKAAVLTLAMSLLIAPGAFALNQNGTNSPGTGNKPLDFNGYQYVDSSHVKLFFNKSLSSTQITAGQFSVIPDGGSGNLVSSETLTTGTGYSGCSTTNLTKGSTVTLALSSALSADTLYDVSINGTTLADGDGLTFNNYQTANPFTFKLLTPESDGVTYDNTKSLNVAYSLGTSNVPYENSLVVVFDRPFSTNSTTLSTFISNLSTNYTKGGTTVVQDTNYSESKTTPKTGAECYYPTSNNTNNVNNTFFFPETVNTDSYAVYNRDSSGSHSYTLTLPTFTDVNGNTFTTPGSLSFSTVSGDLPGFLNNTPVVTTGSSSGYLNVSWSASSFSAAATSYDVYYIDSTLGGDMLTGSYSGPINTTSTSKTITGLNSGDLYYVRVVPKNSYGKAGYSVAGSGTAD</sequence>
<dbReference type="InterPro" id="IPR014755">
    <property type="entry name" value="Cu-Rt/internalin_Ig-like"/>
</dbReference>
<name>A0A2U3KV90_9FIRM</name>
<dbReference type="SUPFAM" id="SSF49265">
    <property type="entry name" value="Fibronectin type III"/>
    <property type="match status" value="1"/>
</dbReference>
<keyword evidence="1 2" id="KW-0732">Signal</keyword>
<feature type="domain" description="Fibronectin type-III" evidence="3">
    <location>
        <begin position="314"/>
        <end position="408"/>
    </location>
</feature>
<feature type="signal peptide" evidence="2">
    <location>
        <begin position="1"/>
        <end position="27"/>
    </location>
</feature>
<dbReference type="PROSITE" id="PS50853">
    <property type="entry name" value="FN3"/>
    <property type="match status" value="1"/>
</dbReference>
<dbReference type="Gene3D" id="2.60.40.1220">
    <property type="match status" value="1"/>
</dbReference>
<dbReference type="InterPro" id="IPR003961">
    <property type="entry name" value="FN3_dom"/>
</dbReference>
<feature type="chain" id="PRO_5015521039" description="Fibronectin type-III domain-containing protein" evidence="2">
    <location>
        <begin position="28"/>
        <end position="408"/>
    </location>
</feature>
<protein>
    <recommendedName>
        <fullName evidence="3">Fibronectin type-III domain-containing protein</fullName>
    </recommendedName>
</protein>
<dbReference type="EMBL" id="OMOF01000209">
    <property type="protein sequence ID" value="SPF43467.1"/>
    <property type="molecule type" value="Genomic_DNA"/>
</dbReference>
<dbReference type="InterPro" id="IPR013783">
    <property type="entry name" value="Ig-like_fold"/>
</dbReference>
<evidence type="ECO:0000256" key="1">
    <source>
        <dbReference type="ARBA" id="ARBA00022729"/>
    </source>
</evidence>
<evidence type="ECO:0000313" key="4">
    <source>
        <dbReference type="EMBL" id="SPF43467.1"/>
    </source>
</evidence>
<reference evidence="5" key="1">
    <citation type="submission" date="2018-02" db="EMBL/GenBank/DDBJ databases">
        <authorList>
            <person name="Hausmann B."/>
        </authorList>
    </citation>
    <scope>NUCLEOTIDE SEQUENCE [LARGE SCALE GENOMIC DNA]</scope>
    <source>
        <strain evidence="5">Peat soil MAG SbF1</strain>
    </source>
</reference>
<dbReference type="Gene3D" id="2.60.40.10">
    <property type="entry name" value="Immunoglobulins"/>
    <property type="match status" value="1"/>
</dbReference>
<dbReference type="AlphaFoldDB" id="A0A2U3KV90"/>
<gene>
    <name evidence="4" type="ORF">SBF1_2870004</name>
</gene>
<organism evidence="4 5">
    <name type="scientific">Candidatus Desulfosporosinus infrequens</name>
    <dbReference type="NCBI Taxonomy" id="2043169"/>
    <lineage>
        <taxon>Bacteria</taxon>
        <taxon>Bacillati</taxon>
        <taxon>Bacillota</taxon>
        <taxon>Clostridia</taxon>
        <taxon>Eubacteriales</taxon>
        <taxon>Desulfitobacteriaceae</taxon>
        <taxon>Desulfosporosinus</taxon>
    </lineage>
</organism>
<evidence type="ECO:0000256" key="2">
    <source>
        <dbReference type="SAM" id="SignalP"/>
    </source>
</evidence>
<dbReference type="Pfam" id="PF00041">
    <property type="entry name" value="fn3"/>
    <property type="match status" value="1"/>
</dbReference>
<evidence type="ECO:0000313" key="5">
    <source>
        <dbReference type="Proteomes" id="UP000238916"/>
    </source>
</evidence>
<proteinExistence type="predicted"/>
<evidence type="ECO:0000259" key="3">
    <source>
        <dbReference type="PROSITE" id="PS50853"/>
    </source>
</evidence>
<dbReference type="InterPro" id="IPR036116">
    <property type="entry name" value="FN3_sf"/>
</dbReference>
<dbReference type="Proteomes" id="UP000238916">
    <property type="component" value="Unassembled WGS sequence"/>
</dbReference>